<dbReference type="STRING" id="1325564.NSJP_3939"/>
<dbReference type="EMBL" id="LT828648">
    <property type="protein sequence ID" value="SLM50106.1"/>
    <property type="molecule type" value="Genomic_DNA"/>
</dbReference>
<name>A0A1W1IAT2_9BACT</name>
<evidence type="ECO:0000313" key="4">
    <source>
        <dbReference type="Proteomes" id="UP000192042"/>
    </source>
</evidence>
<dbReference type="Gene3D" id="2.60.120.1440">
    <property type="match status" value="1"/>
</dbReference>
<evidence type="ECO:0000313" key="3">
    <source>
        <dbReference type="EMBL" id="SLM50106.1"/>
    </source>
</evidence>
<dbReference type="InterPro" id="IPR006860">
    <property type="entry name" value="FecR"/>
</dbReference>
<sequence length="350" mass="38422">MTVGDSWDRWSVIQGKGIVGSPMPNREPRAFSTTKSTAEHVLTREATEWFVRLGAPKVSTTEREAFEHWRSQSDAHARAFREVTSLWNEIELETAAADACRSIPDSARESAWPWSWQWATAAALVLICGYAVLFSDLWLRWQADVSTVVAEQRSVELPDHSTAFLNSDSAIALDFTGATRVVRLLKGEVLFTVRSDPDRPFIVKSGSSMTRAVGTAFVVRSRGSDAVVTVTKGIVEVSKGGASSAPVWVERGQQVSTNAGGVGAVEAVDLDVATAWVQGRLVFVRSQLSDVLDEVRRYYPGYVLLLSSDAGRVPVTGIYKVSDPAHVFATLAESLQMKMTRFSDRLIILR</sequence>
<reference evidence="3 4" key="1">
    <citation type="submission" date="2017-03" db="EMBL/GenBank/DDBJ databases">
        <authorList>
            <person name="Afonso C.L."/>
            <person name="Miller P.J."/>
            <person name="Scott M.A."/>
            <person name="Spackman E."/>
            <person name="Goraichik I."/>
            <person name="Dimitrov K.M."/>
            <person name="Suarez D.L."/>
            <person name="Swayne D.E."/>
        </authorList>
    </citation>
    <scope>NUCLEOTIDE SEQUENCE [LARGE SCALE GENOMIC DNA]</scope>
    <source>
        <strain evidence="3">Genome sequencing of Nitrospira japonica strain NJ11</strain>
    </source>
</reference>
<dbReference type="PANTHER" id="PTHR30273">
    <property type="entry name" value="PERIPLASMIC SIGNAL SENSOR AND SIGMA FACTOR ACTIVATOR FECR-RELATED"/>
    <property type="match status" value="1"/>
</dbReference>
<feature type="domain" description="FecR protein" evidence="1">
    <location>
        <begin position="144"/>
        <end position="236"/>
    </location>
</feature>
<evidence type="ECO:0000259" key="1">
    <source>
        <dbReference type="Pfam" id="PF04773"/>
    </source>
</evidence>
<gene>
    <name evidence="3" type="ORF">NSJP_3939</name>
</gene>
<dbReference type="AlphaFoldDB" id="A0A1W1IAT2"/>
<dbReference type="Pfam" id="PF16220">
    <property type="entry name" value="DUF4880"/>
    <property type="match status" value="1"/>
</dbReference>
<protein>
    <submittedName>
        <fullName evidence="3">Putative Iron dicitrate transmembrane sensor FecR</fullName>
    </submittedName>
</protein>
<evidence type="ECO:0000259" key="2">
    <source>
        <dbReference type="Pfam" id="PF16220"/>
    </source>
</evidence>
<dbReference type="PIRSF" id="PIRSF018266">
    <property type="entry name" value="FecR"/>
    <property type="match status" value="1"/>
</dbReference>
<dbReference type="InterPro" id="IPR032623">
    <property type="entry name" value="FecR_N"/>
</dbReference>
<dbReference type="Pfam" id="PF04773">
    <property type="entry name" value="FecR"/>
    <property type="match status" value="1"/>
</dbReference>
<organism evidence="3 4">
    <name type="scientific">Nitrospira japonica</name>
    <dbReference type="NCBI Taxonomy" id="1325564"/>
    <lineage>
        <taxon>Bacteria</taxon>
        <taxon>Pseudomonadati</taxon>
        <taxon>Nitrospirota</taxon>
        <taxon>Nitrospiria</taxon>
        <taxon>Nitrospirales</taxon>
        <taxon>Nitrospiraceae</taxon>
        <taxon>Nitrospira</taxon>
    </lineage>
</organism>
<dbReference type="RefSeq" id="WP_080888257.1">
    <property type="nucleotide sequence ID" value="NZ_LT828648.1"/>
</dbReference>
<accession>A0A1W1IAT2</accession>
<feature type="domain" description="FecR N-terminal" evidence="2">
    <location>
        <begin position="44"/>
        <end position="85"/>
    </location>
</feature>
<dbReference type="Proteomes" id="UP000192042">
    <property type="component" value="Chromosome I"/>
</dbReference>
<dbReference type="GO" id="GO:0016989">
    <property type="term" value="F:sigma factor antagonist activity"/>
    <property type="evidence" value="ECO:0007669"/>
    <property type="project" value="TreeGrafter"/>
</dbReference>
<keyword evidence="3" id="KW-0812">Transmembrane</keyword>
<keyword evidence="3" id="KW-0472">Membrane</keyword>
<dbReference type="InterPro" id="IPR012373">
    <property type="entry name" value="Ferrdict_sens_TM"/>
</dbReference>
<proteinExistence type="predicted"/>
<dbReference type="PANTHER" id="PTHR30273:SF2">
    <property type="entry name" value="PROTEIN FECR"/>
    <property type="match status" value="1"/>
</dbReference>
<dbReference type="OrthoDB" id="8641865at2"/>
<keyword evidence="4" id="KW-1185">Reference proteome</keyword>
<dbReference type="KEGG" id="nja:NSJP_3939"/>